<dbReference type="EMBL" id="CP028519">
    <property type="protein sequence ID" value="AVY95331.1"/>
    <property type="molecule type" value="Genomic_DNA"/>
</dbReference>
<organism evidence="4 5">
    <name type="scientific">Microvirgula aerodenitrificans</name>
    <dbReference type="NCBI Taxonomy" id="57480"/>
    <lineage>
        <taxon>Bacteria</taxon>
        <taxon>Pseudomonadati</taxon>
        <taxon>Pseudomonadota</taxon>
        <taxon>Betaproteobacteria</taxon>
        <taxon>Neisseriales</taxon>
        <taxon>Aquaspirillaceae</taxon>
        <taxon>Microvirgula</taxon>
    </lineage>
</organism>
<dbReference type="SUPFAM" id="SSF53335">
    <property type="entry name" value="S-adenosyl-L-methionine-dependent methyltransferases"/>
    <property type="match status" value="1"/>
</dbReference>
<dbReference type="PANTHER" id="PTHR43167:SF1">
    <property type="entry name" value="PUTATIVE (AFU_ORTHOLOGUE AFUA_6G01830)-RELATED"/>
    <property type="match status" value="1"/>
</dbReference>
<keyword evidence="2 4" id="KW-0808">Transferase</keyword>
<dbReference type="PANTHER" id="PTHR43167">
    <property type="entry name" value="PUTATIVE (AFU_ORTHOLOGUE AFUA_6G01830)-RELATED"/>
    <property type="match status" value="1"/>
</dbReference>
<name>A0A2S0PD94_9NEIS</name>
<gene>
    <name evidence="4" type="ORF">DAI18_15755</name>
</gene>
<keyword evidence="3" id="KW-0949">S-adenosyl-L-methionine</keyword>
<dbReference type="AlphaFoldDB" id="A0A2S0PD94"/>
<evidence type="ECO:0000313" key="5">
    <source>
        <dbReference type="Proteomes" id="UP000244173"/>
    </source>
</evidence>
<evidence type="ECO:0000313" key="4">
    <source>
        <dbReference type="EMBL" id="AVY95331.1"/>
    </source>
</evidence>
<evidence type="ECO:0000256" key="1">
    <source>
        <dbReference type="ARBA" id="ARBA00022603"/>
    </source>
</evidence>
<dbReference type="KEGG" id="maer:DAI18_15755"/>
<dbReference type="Pfam" id="PF01596">
    <property type="entry name" value="Methyltransf_3"/>
    <property type="match status" value="1"/>
</dbReference>
<dbReference type="OrthoDB" id="9799672at2"/>
<accession>A0A2S0PD94</accession>
<dbReference type="CDD" id="cd02440">
    <property type="entry name" value="AdoMet_MTases"/>
    <property type="match status" value="1"/>
</dbReference>
<protein>
    <submittedName>
        <fullName evidence="4">Methyltransferase</fullName>
    </submittedName>
</protein>
<keyword evidence="1 4" id="KW-0489">Methyltransferase</keyword>
<dbReference type="GO" id="GO:0032259">
    <property type="term" value="P:methylation"/>
    <property type="evidence" value="ECO:0007669"/>
    <property type="project" value="UniProtKB-KW"/>
</dbReference>
<reference evidence="4 5" key="1">
    <citation type="submission" date="2018-04" db="EMBL/GenBank/DDBJ databases">
        <title>Denitrifier Microvirgula.</title>
        <authorList>
            <person name="Anderson E."/>
            <person name="Jang J."/>
            <person name="Ishii S."/>
        </authorList>
    </citation>
    <scope>NUCLEOTIDE SEQUENCE [LARGE SCALE GENOMIC DNA]</scope>
    <source>
        <strain evidence="4 5">BE2.4</strain>
    </source>
</reference>
<evidence type="ECO:0000256" key="3">
    <source>
        <dbReference type="ARBA" id="ARBA00022691"/>
    </source>
</evidence>
<dbReference type="STRING" id="1122240.GCA_000620105_03268"/>
<evidence type="ECO:0000256" key="2">
    <source>
        <dbReference type="ARBA" id="ARBA00022679"/>
    </source>
</evidence>
<keyword evidence="5" id="KW-1185">Reference proteome</keyword>
<dbReference type="PROSITE" id="PS51682">
    <property type="entry name" value="SAM_OMT_I"/>
    <property type="match status" value="1"/>
</dbReference>
<sequence>MLTESLLRQLDSLYHEGVAHDAGTGVRRERRLNITPDTGRFLYQLVRFGNARRILEVGTSNGYSTLWLAAAADDIDGRVISLDIEADKQTAASAQLAAAGLDHCVTLFRVDASAWIAAAPDDAFDLLFLDADRSRYAGDWPHLQRLLRRGGLIVVDNAISHAAECAGFLDLVAATPGYVVETLALGKGECLILKA</sequence>
<dbReference type="RefSeq" id="WP_107889887.1">
    <property type="nucleotide sequence ID" value="NZ_CP028519.1"/>
</dbReference>
<dbReference type="Proteomes" id="UP000244173">
    <property type="component" value="Chromosome"/>
</dbReference>
<dbReference type="InterPro" id="IPR029063">
    <property type="entry name" value="SAM-dependent_MTases_sf"/>
</dbReference>
<dbReference type="GO" id="GO:0008171">
    <property type="term" value="F:O-methyltransferase activity"/>
    <property type="evidence" value="ECO:0007669"/>
    <property type="project" value="InterPro"/>
</dbReference>
<proteinExistence type="predicted"/>
<dbReference type="InterPro" id="IPR002935">
    <property type="entry name" value="SAM_O-MeTrfase"/>
</dbReference>
<dbReference type="Gene3D" id="3.40.50.150">
    <property type="entry name" value="Vaccinia Virus protein VP39"/>
    <property type="match status" value="1"/>
</dbReference>